<dbReference type="GO" id="GO:0070840">
    <property type="term" value="F:dynein complex binding"/>
    <property type="evidence" value="ECO:0007669"/>
    <property type="project" value="UniProtKB-UniRule"/>
</dbReference>
<dbReference type="InterPro" id="IPR015943">
    <property type="entry name" value="WD40/YVTN_repeat-like_dom_sf"/>
</dbReference>
<feature type="coiled-coil region" evidence="11">
    <location>
        <begin position="63"/>
        <end position="90"/>
    </location>
</feature>
<keyword evidence="9 11" id="KW-0206">Cytoskeleton</keyword>
<dbReference type="GO" id="GO:0005874">
    <property type="term" value="C:microtubule"/>
    <property type="evidence" value="ECO:0007669"/>
    <property type="project" value="UniProtKB-KW"/>
</dbReference>
<evidence type="ECO:0000313" key="13">
    <source>
        <dbReference type="EMBL" id="KNE02099.1"/>
    </source>
</evidence>
<dbReference type="GO" id="GO:0051012">
    <property type="term" value="P:microtubule sliding"/>
    <property type="evidence" value="ECO:0007669"/>
    <property type="project" value="UniProtKB-UniRule"/>
</dbReference>
<evidence type="ECO:0000256" key="4">
    <source>
        <dbReference type="ARBA" id="ARBA00022618"/>
    </source>
</evidence>
<name>A0A0L0P710_CANAR</name>
<evidence type="ECO:0000313" key="14">
    <source>
        <dbReference type="Proteomes" id="UP000037122"/>
    </source>
</evidence>
<comment type="subcellular location">
    <subcellularLocation>
        <location evidence="11">Cytoplasm</location>
        <location evidence="11">Cytoskeleton</location>
    </subcellularLocation>
    <subcellularLocation>
        <location evidence="11">Cytoplasm</location>
        <location evidence="11">Cytoskeleton</location>
        <location evidence="11">Spindle pole</location>
    </subcellularLocation>
    <text evidence="11">Localizes to the plus ends of microtubules and the mitotic spindle poles.</text>
</comment>
<keyword evidence="6" id="KW-0677">Repeat</keyword>
<keyword evidence="2 11" id="KW-0963">Cytoplasm</keyword>
<dbReference type="VEuPathDB" id="FungiDB:CJJ07_002634"/>
<dbReference type="VEuPathDB" id="FungiDB:B9J08_003824"/>
<accession>A0A0L0P710</accession>
<evidence type="ECO:0000256" key="3">
    <source>
        <dbReference type="ARBA" id="ARBA00022574"/>
    </source>
</evidence>
<comment type="subunit">
    <text evidence="11">Self-associates. Interacts with NDL1 and dynein.</text>
</comment>
<dbReference type="Pfam" id="PF00400">
    <property type="entry name" value="WD40"/>
    <property type="match status" value="6"/>
</dbReference>
<proteinExistence type="inferred from homology"/>
<dbReference type="InterPro" id="IPR017252">
    <property type="entry name" value="Dynein_regulator_LIS1"/>
</dbReference>
<evidence type="ECO:0000256" key="11">
    <source>
        <dbReference type="HAMAP-Rule" id="MF_03141"/>
    </source>
</evidence>
<dbReference type="GO" id="GO:0000922">
    <property type="term" value="C:spindle pole"/>
    <property type="evidence" value="ECO:0007669"/>
    <property type="project" value="UniProtKB-SubCell"/>
</dbReference>
<dbReference type="Proteomes" id="UP000037122">
    <property type="component" value="Unassembled WGS sequence"/>
</dbReference>
<keyword evidence="8 11" id="KW-0175">Coiled coil</keyword>
<feature type="repeat" description="WD" evidence="12">
    <location>
        <begin position="213"/>
        <end position="255"/>
    </location>
</feature>
<evidence type="ECO:0000256" key="7">
    <source>
        <dbReference type="ARBA" id="ARBA00022776"/>
    </source>
</evidence>
<dbReference type="PROSITE" id="PS00678">
    <property type="entry name" value="WD_REPEATS_1"/>
    <property type="match status" value="2"/>
</dbReference>
<dbReference type="SUPFAM" id="SSF50978">
    <property type="entry name" value="WD40 repeat-like"/>
    <property type="match status" value="1"/>
</dbReference>
<dbReference type="CDD" id="cd00200">
    <property type="entry name" value="WD40"/>
    <property type="match status" value="1"/>
</dbReference>
<dbReference type="SMART" id="SM00320">
    <property type="entry name" value="WD40"/>
    <property type="match status" value="7"/>
</dbReference>
<dbReference type="AlphaFoldDB" id="A0A0L0P710"/>
<dbReference type="PIRSF" id="PIRSF037647">
    <property type="entry name" value="Dynein_regulator_Lis1"/>
    <property type="match status" value="1"/>
</dbReference>
<keyword evidence="7 11" id="KW-0498">Mitosis</keyword>
<dbReference type="InterPro" id="IPR037190">
    <property type="entry name" value="LIS1_N"/>
</dbReference>
<dbReference type="SUPFAM" id="SSF109925">
    <property type="entry name" value="Lissencephaly-1 protein (Lis-1, PAF-AH alpha) N-terminal domain"/>
    <property type="match status" value="1"/>
</dbReference>
<comment type="similarity">
    <text evidence="11">Belongs to the WD repeat LIS1/nudF family.</text>
</comment>
<organism evidence="13 14">
    <name type="scientific">Candidozyma auris</name>
    <name type="common">Yeast</name>
    <name type="synonym">Candida auris</name>
    <dbReference type="NCBI Taxonomy" id="498019"/>
    <lineage>
        <taxon>Eukaryota</taxon>
        <taxon>Fungi</taxon>
        <taxon>Dikarya</taxon>
        <taxon>Ascomycota</taxon>
        <taxon>Saccharomycotina</taxon>
        <taxon>Pichiomycetes</taxon>
        <taxon>Metschnikowiaceae</taxon>
        <taxon>Candidozyma</taxon>
    </lineage>
</organism>
<dbReference type="InterPro" id="IPR036322">
    <property type="entry name" value="WD40_repeat_dom_sf"/>
</dbReference>
<feature type="repeat" description="WD" evidence="12">
    <location>
        <begin position="406"/>
        <end position="441"/>
    </location>
</feature>
<dbReference type="VEuPathDB" id="FungiDB:CJI97_003897"/>
<dbReference type="PROSITE" id="PS50082">
    <property type="entry name" value="WD_REPEATS_2"/>
    <property type="match status" value="3"/>
</dbReference>
<dbReference type="GO" id="GO:0000132">
    <property type="term" value="P:establishment of mitotic spindle orientation"/>
    <property type="evidence" value="ECO:0007669"/>
    <property type="project" value="UniProtKB-UniRule"/>
</dbReference>
<evidence type="ECO:0000256" key="9">
    <source>
        <dbReference type="ARBA" id="ARBA00023212"/>
    </source>
</evidence>
<evidence type="ECO:0000256" key="12">
    <source>
        <dbReference type="PROSITE-ProRule" id="PRU00221"/>
    </source>
</evidence>
<dbReference type="GO" id="GO:0051301">
    <property type="term" value="P:cell division"/>
    <property type="evidence" value="ECO:0007669"/>
    <property type="project" value="UniProtKB-KW"/>
</dbReference>
<evidence type="ECO:0000256" key="2">
    <source>
        <dbReference type="ARBA" id="ARBA00022490"/>
    </source>
</evidence>
<keyword evidence="4 11" id="KW-0132">Cell division</keyword>
<dbReference type="GO" id="GO:0005875">
    <property type="term" value="C:microtubule associated complex"/>
    <property type="evidence" value="ECO:0007669"/>
    <property type="project" value="UniProtKB-UniRule"/>
</dbReference>
<dbReference type="VEuPathDB" id="FungiDB:CJI96_0002355"/>
<dbReference type="PRINTS" id="PR00320">
    <property type="entry name" value="GPROTEINBRPT"/>
</dbReference>
<dbReference type="PROSITE" id="PS50294">
    <property type="entry name" value="WD_REPEATS_REGION"/>
    <property type="match status" value="2"/>
</dbReference>
<dbReference type="HAMAP" id="MF_03141">
    <property type="entry name" value="lis1"/>
    <property type="match status" value="1"/>
</dbReference>
<comment type="caution">
    <text evidence="13">The sequence shown here is derived from an EMBL/GenBank/DDBJ whole genome shotgun (WGS) entry which is preliminary data.</text>
</comment>
<dbReference type="VEuPathDB" id="FungiDB:CJJ09_000284"/>
<comment type="function">
    <text evidence="11">Positively regulates the activity of the minus-end directed microtubule motor protein dynein. Plays a central role in positioning the mitotic spindle at the bud neck during cell division. Targets cytoplasmic dynein to microtubule plus ends, thereby promoting dynein-mediated microtubule sliding along the bud cortex and consequently the movement of the mitotic spindle to the bud neck.</text>
</comment>
<dbReference type="EMBL" id="LGST01000006">
    <property type="protein sequence ID" value="KNE02099.1"/>
    <property type="molecule type" value="Genomic_DNA"/>
</dbReference>
<gene>
    <name evidence="11" type="primary">PAC1</name>
    <name evidence="11" type="synonym">LIS1</name>
    <name evidence="13" type="ORF">QG37_00780</name>
</gene>
<dbReference type="PANTHER" id="PTHR22847:SF637">
    <property type="entry name" value="WD REPEAT DOMAIN 5B"/>
    <property type="match status" value="1"/>
</dbReference>
<dbReference type="VEuPathDB" id="FungiDB:QG37_00780"/>
<evidence type="ECO:0000256" key="5">
    <source>
        <dbReference type="ARBA" id="ARBA00022701"/>
    </source>
</evidence>
<dbReference type="Gene3D" id="1.20.960.30">
    <property type="match status" value="1"/>
</dbReference>
<keyword evidence="10 11" id="KW-0131">Cell cycle</keyword>
<evidence type="ECO:0000256" key="6">
    <source>
        <dbReference type="ARBA" id="ARBA00022737"/>
    </source>
</evidence>
<dbReference type="InterPro" id="IPR001680">
    <property type="entry name" value="WD40_rpt"/>
</dbReference>
<protein>
    <recommendedName>
        <fullName evidence="11">Nuclear distribution protein PAC1</fullName>
    </recommendedName>
    <alternativeName>
        <fullName evidence="11">Lissencephaly-1 homolog</fullName>
        <shortName evidence="11">LIS-1</shortName>
    </alternativeName>
    <alternativeName>
        <fullName evidence="11">nudF homolog</fullName>
    </alternativeName>
</protein>
<dbReference type="InterPro" id="IPR019775">
    <property type="entry name" value="WD40_repeat_CS"/>
</dbReference>
<dbReference type="InterPro" id="IPR020472">
    <property type="entry name" value="WD40_PAC1"/>
</dbReference>
<dbReference type="PANTHER" id="PTHR22847">
    <property type="entry name" value="WD40 REPEAT PROTEIN"/>
    <property type="match status" value="1"/>
</dbReference>
<evidence type="ECO:0000256" key="10">
    <source>
        <dbReference type="ARBA" id="ARBA00023306"/>
    </source>
</evidence>
<dbReference type="GO" id="GO:0005737">
    <property type="term" value="C:cytoplasm"/>
    <property type="evidence" value="ECO:0007669"/>
    <property type="project" value="UniProtKB-UniRule"/>
</dbReference>
<dbReference type="Gene3D" id="2.130.10.10">
    <property type="entry name" value="YVTN repeat-like/Quinoprotein amine dehydrogenase"/>
    <property type="match status" value="1"/>
</dbReference>
<keyword evidence="1 11" id="KW-0813">Transport</keyword>
<feature type="repeat" description="WD" evidence="12">
    <location>
        <begin position="496"/>
        <end position="509"/>
    </location>
</feature>
<sequence length="509" mass="56893">MSRLTSKQRQELHKAIYQYVEQIIASSELDTDLLPKLEHLLEINPLQTETIVSNYLEKKWTTVVRLQKKILDLENEVVSYKLLLDSLSQNGLNGSAVVLPRDKLGWLPNINSKTYKTLSNQLVTSVAVHPLLPLVVAGCSDGSLISWSIVNDSLGIPEKNVAAHTRGVTSLQWLPFPVALADTGPKDWLMATSSLDLTVKIWESDTLKHVRTLTGHEHTVSSVCFSPSNPSILYTASRDHSVRVWDLKSGICIRKFVGHSEWVRDVDAASVEHKLALGDTRSSMGDFLLTCSNDQSIRLSHADTGIGLALLLGHTHVIECVKFLPHLSNKYIDGFVLQNLDKFNYLTEEIVNDPSYIQTLGYKYCVSAGRDNLIKLWLLPPPAFRPNRPPAPSILNNSQGWHLADLIGHQSWVKSLCIHPGGRFIISGADDKTIRVWDLSTLIEKGLVLCGKILQAHESFVNSVHMALFEVEFNKNDERTEEAILKKIESNMRCIFVTGGVDKTVRLWS</sequence>
<reference evidence="14" key="1">
    <citation type="journal article" date="2015" name="BMC Genomics">
        <title>Draft genome of a commonly misdiagnosed multidrug resistant pathogen Candida auris.</title>
        <authorList>
            <person name="Chatterjee S."/>
            <person name="Alampalli S.V."/>
            <person name="Nageshan R.K."/>
            <person name="Chettiar S.T."/>
            <person name="Joshi S."/>
            <person name="Tatu U.S."/>
        </authorList>
    </citation>
    <scope>NUCLEOTIDE SEQUENCE [LARGE SCALE GENOMIC DNA]</scope>
    <source>
        <strain evidence="14">6684</strain>
    </source>
</reference>
<evidence type="ECO:0000256" key="8">
    <source>
        <dbReference type="ARBA" id="ARBA00023054"/>
    </source>
</evidence>
<keyword evidence="3 12" id="KW-0853">WD repeat</keyword>
<keyword evidence="5 11" id="KW-0493">Microtubule</keyword>
<dbReference type="GO" id="GO:1990234">
    <property type="term" value="C:transferase complex"/>
    <property type="evidence" value="ECO:0007669"/>
    <property type="project" value="UniProtKB-ARBA"/>
</dbReference>
<evidence type="ECO:0000256" key="1">
    <source>
        <dbReference type="ARBA" id="ARBA00022448"/>
    </source>
</evidence>